<feature type="region of interest" description="Disordered" evidence="11">
    <location>
        <begin position="94"/>
        <end position="117"/>
    </location>
</feature>
<evidence type="ECO:0000256" key="11">
    <source>
        <dbReference type="SAM" id="MobiDB-lite"/>
    </source>
</evidence>
<evidence type="ECO:0000256" key="9">
    <source>
        <dbReference type="ARBA" id="ARBA00045912"/>
    </source>
</evidence>
<dbReference type="InterPro" id="IPR007594">
    <property type="entry name" value="RFT1"/>
</dbReference>
<feature type="transmembrane region" description="Helical" evidence="10">
    <location>
        <begin position="127"/>
        <end position="145"/>
    </location>
</feature>
<comment type="pathway">
    <text evidence="2">Protein modification; protein glycosylation.</text>
</comment>
<reference evidence="12" key="2">
    <citation type="submission" date="2024-02" db="EMBL/GenBank/DDBJ databases">
        <title>Comparative genomics of Cryptococcus and Kwoniella reveals pathogenesis evolution and contrasting modes of karyotype evolution via chromosome fusion or intercentromeric recombination.</title>
        <authorList>
            <person name="Coelho M.A."/>
            <person name="David-Palma M."/>
            <person name="Shea T."/>
            <person name="Bowers K."/>
            <person name="McGinley-Smith S."/>
            <person name="Mohammad A.W."/>
            <person name="Gnirke A."/>
            <person name="Yurkov A.M."/>
            <person name="Nowrousian M."/>
            <person name="Sun S."/>
            <person name="Cuomo C.A."/>
            <person name="Heitman J."/>
        </authorList>
    </citation>
    <scope>NUCLEOTIDE SEQUENCE</scope>
    <source>
        <strain evidence="12">CBS 10118</strain>
    </source>
</reference>
<evidence type="ECO:0000256" key="6">
    <source>
        <dbReference type="ARBA" id="ARBA00022989"/>
    </source>
</evidence>
<dbReference type="GO" id="GO:0005789">
    <property type="term" value="C:endoplasmic reticulum membrane"/>
    <property type="evidence" value="ECO:0007669"/>
    <property type="project" value="UniProtKB-SubCell"/>
</dbReference>
<protein>
    <recommendedName>
        <fullName evidence="8 10">Man(5)GlcNAc(2)-PP-dolichol translocation protein RFT1</fullName>
    </recommendedName>
</protein>
<feature type="transmembrane region" description="Helical" evidence="10">
    <location>
        <begin position="493"/>
        <end position="511"/>
    </location>
</feature>
<evidence type="ECO:0000256" key="4">
    <source>
        <dbReference type="ARBA" id="ARBA00022692"/>
    </source>
</evidence>
<evidence type="ECO:0000256" key="3">
    <source>
        <dbReference type="ARBA" id="ARBA00010288"/>
    </source>
</evidence>
<evidence type="ECO:0000313" key="13">
    <source>
        <dbReference type="Proteomes" id="UP000092730"/>
    </source>
</evidence>
<feature type="transmembrane region" description="Helical" evidence="10">
    <location>
        <begin position="220"/>
        <end position="239"/>
    </location>
</feature>
<dbReference type="Pfam" id="PF04506">
    <property type="entry name" value="Rft-1"/>
    <property type="match status" value="1"/>
</dbReference>
<feature type="transmembrane region" description="Helical" evidence="10">
    <location>
        <begin position="157"/>
        <end position="174"/>
    </location>
</feature>
<evidence type="ECO:0000256" key="8">
    <source>
        <dbReference type="ARBA" id="ARBA00044793"/>
    </source>
</evidence>
<evidence type="ECO:0000256" key="2">
    <source>
        <dbReference type="ARBA" id="ARBA00004922"/>
    </source>
</evidence>
<accession>A0AAJ8K9E5</accession>
<comment type="caution">
    <text evidence="10">Lacks conserved residue(s) required for the propagation of feature annotation.</text>
</comment>
<dbReference type="GO" id="GO:0006488">
    <property type="term" value="P:dolichol-linked oligosaccharide biosynthetic process"/>
    <property type="evidence" value="ECO:0007669"/>
    <property type="project" value="InterPro"/>
</dbReference>
<proteinExistence type="inferred from homology"/>
<keyword evidence="6 10" id="KW-1133">Transmembrane helix</keyword>
<keyword evidence="5 10" id="KW-0256">Endoplasmic reticulum</keyword>
<keyword evidence="4 10" id="KW-0812">Transmembrane</keyword>
<comment type="subcellular location">
    <subcellularLocation>
        <location evidence="1 10">Endoplasmic reticulum membrane</location>
        <topology evidence="1 10">Multi-pass membrane protein</topology>
    </subcellularLocation>
</comment>
<sequence>MTSRPSPISLPHKDDTKSPHHQDAPSPSPQSNPLRTARSLVLLQLLSRLLTFSLNQALLRLSSPAVFGTAAIQFDLVCSSILFLSREGIRNALLRTKTPSPSPSSTSSSTSSDQDIHERQVRSLSTIPLHLGLIISSVIGSIYIYSSDDITTSQSHFYPSLGMYILGSLMELSIEPIYISIHRLTPPKLGVRMRAEGGMAIIRSIVTVGSLLGLGEGNALLAFAIGQVAGAGWLFLVYLREVRWDVRSLFWKGENRFNQQTVSLALANTGQSFIKHLLTEADRIAVARICPLDGQGGYAVAMNYGSLIARIIFQPLEESLLLHYSSSPLSSNHTISLYTLTIRLSLYLTTIILSFVQPLYPSLAMILLPRQYQKTNALSILRLYLINYIPLMSLNGITETFVTSSADPRGIKRQSKWMVGSSVVFALTLLGLTRIPEYKSPSPALFDWPTKEEALILSSCSAMIVRIIFSLSHAKSTFGNNLRWRDVSPDYRVVGWNILVWIGLSLLASTERWRVSWMGWGELIGFGGGLGLVTLGLIFWVEKDRFKDLRGTGISKDKKVD</sequence>
<comment type="similarity">
    <text evidence="3 10">Belongs to the RFT1 family.</text>
</comment>
<dbReference type="PANTHER" id="PTHR13117">
    <property type="entry name" value="ENDOPLASMIC RETICULUM MULTISPAN TRANSMEMBRANE PROTEIN-RELATED"/>
    <property type="match status" value="1"/>
</dbReference>
<dbReference type="EMBL" id="CP144543">
    <property type="protein sequence ID" value="WVW83147.1"/>
    <property type="molecule type" value="Genomic_DNA"/>
</dbReference>
<name>A0AAJ8K9E5_9TREE</name>
<dbReference type="GeneID" id="30212852"/>
<evidence type="ECO:0000256" key="1">
    <source>
        <dbReference type="ARBA" id="ARBA00004477"/>
    </source>
</evidence>
<evidence type="ECO:0000313" key="12">
    <source>
        <dbReference type="EMBL" id="WVW83147.1"/>
    </source>
</evidence>
<gene>
    <name evidence="12" type="ORF">I302_105165</name>
</gene>
<comment type="function">
    <text evidence="9 10">Intramembrane glycolipid transporter that operates in the biosynthetic pathway of dolichol-linked oligosaccharides, the glycan precursors employed in protein asparagine (N)-glycosylation. The sequential addition of sugars to dolichol pyrophosphate produces dolichol-linked oligosaccharides containing fourteen sugars, including two GlcNAcs, nine mannoses and three glucoses. Once assembled, the oligosaccharide is transferred from the lipid to nascent proteins by oligosaccharyltransferases. The assembly of dolichol-linked oligosaccharides begins on the cytosolic side of the endoplasmic reticulum membrane and finishes in its lumen. RFT1 could mediate the translocation of the cytosolically oriented intermediate DolPP-GlcNAc2Man5, produced by ALG11, into the ER lumen where dolichol-linked oligosaccharides assembly continues. However, the intramembrane lipid transporter activity could not be confirmed in vitro.</text>
</comment>
<dbReference type="Proteomes" id="UP000092730">
    <property type="component" value="Chromosome 3"/>
</dbReference>
<keyword evidence="10" id="KW-0813">Transport</keyword>
<keyword evidence="13" id="KW-1185">Reference proteome</keyword>
<evidence type="ECO:0000256" key="7">
    <source>
        <dbReference type="ARBA" id="ARBA00023136"/>
    </source>
</evidence>
<feature type="compositionally biased region" description="Low complexity" evidence="11">
    <location>
        <begin position="103"/>
        <end position="112"/>
    </location>
</feature>
<dbReference type="AlphaFoldDB" id="A0AAJ8K9E5"/>
<feature type="transmembrane region" description="Helical" evidence="10">
    <location>
        <begin position="455"/>
        <end position="472"/>
    </location>
</feature>
<evidence type="ECO:0000256" key="10">
    <source>
        <dbReference type="RuleBase" id="RU365067"/>
    </source>
</evidence>
<feature type="transmembrane region" description="Helical" evidence="10">
    <location>
        <begin position="523"/>
        <end position="541"/>
    </location>
</feature>
<dbReference type="GO" id="GO:0034203">
    <property type="term" value="P:glycolipid translocation"/>
    <property type="evidence" value="ECO:0007669"/>
    <property type="project" value="TreeGrafter"/>
</dbReference>
<feature type="compositionally biased region" description="Basic and acidic residues" evidence="11">
    <location>
        <begin position="11"/>
        <end position="23"/>
    </location>
</feature>
<feature type="region of interest" description="Disordered" evidence="11">
    <location>
        <begin position="1"/>
        <end position="33"/>
    </location>
</feature>
<reference evidence="12" key="1">
    <citation type="submission" date="2013-07" db="EMBL/GenBank/DDBJ databases">
        <authorList>
            <consortium name="The Broad Institute Genome Sequencing Platform"/>
            <person name="Cuomo C."/>
            <person name="Litvintseva A."/>
            <person name="Chen Y."/>
            <person name="Heitman J."/>
            <person name="Sun S."/>
            <person name="Springer D."/>
            <person name="Dromer F."/>
            <person name="Young S.K."/>
            <person name="Zeng Q."/>
            <person name="Gargeya S."/>
            <person name="Fitzgerald M."/>
            <person name="Abouelleil A."/>
            <person name="Alvarado L."/>
            <person name="Berlin A.M."/>
            <person name="Chapman S.B."/>
            <person name="Dewar J."/>
            <person name="Goldberg J."/>
            <person name="Griggs A."/>
            <person name="Gujja S."/>
            <person name="Hansen M."/>
            <person name="Howarth C."/>
            <person name="Imamovic A."/>
            <person name="Larimer J."/>
            <person name="McCowan C."/>
            <person name="Murphy C."/>
            <person name="Pearson M."/>
            <person name="Priest M."/>
            <person name="Roberts A."/>
            <person name="Saif S."/>
            <person name="Shea T."/>
            <person name="Sykes S."/>
            <person name="Wortman J."/>
            <person name="Nusbaum C."/>
            <person name="Birren B."/>
        </authorList>
    </citation>
    <scope>NUCLEOTIDE SEQUENCE</scope>
    <source>
        <strain evidence="12">CBS 10118</strain>
    </source>
</reference>
<keyword evidence="7 10" id="KW-0472">Membrane</keyword>
<evidence type="ECO:0000256" key="5">
    <source>
        <dbReference type="ARBA" id="ARBA00022824"/>
    </source>
</evidence>
<dbReference type="RefSeq" id="XP_019042746.2">
    <property type="nucleotide sequence ID" value="XM_019195033.2"/>
</dbReference>
<feature type="transmembrane region" description="Helical" evidence="10">
    <location>
        <begin position="376"/>
        <end position="397"/>
    </location>
</feature>
<dbReference type="PANTHER" id="PTHR13117:SF5">
    <property type="entry name" value="PROTEIN RFT1 HOMOLOG"/>
    <property type="match status" value="1"/>
</dbReference>
<dbReference type="KEGG" id="kbi:30212852"/>
<feature type="transmembrane region" description="Helical" evidence="10">
    <location>
        <begin position="417"/>
        <end position="435"/>
    </location>
</feature>
<organism evidence="12 13">
    <name type="scientific">Kwoniella bestiolae CBS 10118</name>
    <dbReference type="NCBI Taxonomy" id="1296100"/>
    <lineage>
        <taxon>Eukaryota</taxon>
        <taxon>Fungi</taxon>
        <taxon>Dikarya</taxon>
        <taxon>Basidiomycota</taxon>
        <taxon>Agaricomycotina</taxon>
        <taxon>Tremellomycetes</taxon>
        <taxon>Tremellales</taxon>
        <taxon>Cryptococcaceae</taxon>
        <taxon>Kwoniella</taxon>
    </lineage>
</organism>